<feature type="domain" description="N-acetyltransferase" evidence="3">
    <location>
        <begin position="1"/>
        <end position="140"/>
    </location>
</feature>
<dbReference type="Pfam" id="PF00583">
    <property type="entry name" value="Acetyltransf_1"/>
    <property type="match status" value="2"/>
</dbReference>
<organism evidence="4 5">
    <name type="scientific">Falsiroseomonas oleicola</name>
    <dbReference type="NCBI Taxonomy" id="2801474"/>
    <lineage>
        <taxon>Bacteria</taxon>
        <taxon>Pseudomonadati</taxon>
        <taxon>Pseudomonadota</taxon>
        <taxon>Alphaproteobacteria</taxon>
        <taxon>Acetobacterales</taxon>
        <taxon>Roseomonadaceae</taxon>
        <taxon>Falsiroseomonas</taxon>
    </lineage>
</organism>
<feature type="domain" description="N-acetyltransferase" evidence="3">
    <location>
        <begin position="157"/>
        <end position="296"/>
    </location>
</feature>
<dbReference type="Proteomes" id="UP000689967">
    <property type="component" value="Unassembled WGS sequence"/>
</dbReference>
<dbReference type="PANTHER" id="PTHR43877">
    <property type="entry name" value="AMINOALKYLPHOSPHONATE N-ACETYLTRANSFERASE-RELATED-RELATED"/>
    <property type="match status" value="1"/>
</dbReference>
<keyword evidence="2" id="KW-0012">Acyltransferase</keyword>
<comment type="caution">
    <text evidence="4">The sequence shown here is derived from an EMBL/GenBank/DDBJ whole genome shotgun (WGS) entry which is preliminary data.</text>
</comment>
<accession>A0ABS6HC66</accession>
<evidence type="ECO:0000313" key="5">
    <source>
        <dbReference type="Proteomes" id="UP000689967"/>
    </source>
</evidence>
<dbReference type="InterPro" id="IPR050832">
    <property type="entry name" value="Bact_Acetyltransf"/>
</dbReference>
<evidence type="ECO:0000256" key="2">
    <source>
        <dbReference type="ARBA" id="ARBA00023315"/>
    </source>
</evidence>
<dbReference type="InterPro" id="IPR000182">
    <property type="entry name" value="GNAT_dom"/>
</dbReference>
<protein>
    <submittedName>
        <fullName evidence="4">GNAT family N-acetyltransferase</fullName>
    </submittedName>
</protein>
<evidence type="ECO:0000259" key="3">
    <source>
        <dbReference type="PROSITE" id="PS51186"/>
    </source>
</evidence>
<dbReference type="CDD" id="cd04301">
    <property type="entry name" value="NAT_SF"/>
    <property type="match status" value="1"/>
</dbReference>
<keyword evidence="5" id="KW-1185">Reference proteome</keyword>
<reference evidence="4 5" key="1">
    <citation type="submission" date="2021-01" db="EMBL/GenBank/DDBJ databases">
        <title>Roseomonas sp. nov, a bacterium isolated from an oil production mixture in Yumen Oilfield.</title>
        <authorList>
            <person name="Wu D."/>
        </authorList>
    </citation>
    <scope>NUCLEOTIDE SEQUENCE [LARGE SCALE GENOMIC DNA]</scope>
    <source>
        <strain evidence="4 5">ROY-5-3</strain>
    </source>
</reference>
<dbReference type="PANTHER" id="PTHR43877:SF2">
    <property type="entry name" value="AMINOALKYLPHOSPHONATE N-ACETYLTRANSFERASE-RELATED"/>
    <property type="match status" value="1"/>
</dbReference>
<sequence>MTHWFDLTSQPSAEEEKAARDALWAHNGEAGYPRDRKGLSVLLRDATGQVVGGLVGATGWGWLYVENLAVPPPLRGAGWGSRLMGAAEAEARRRGCTGIRLDTYTFQARGFYEKLGFGVVGQIEDCPPGHTRFTMTKRLDRPEPLATPWPDASTPRVTITETTAQADPVIPVLVAGLTAHAAPHAGRSTPENFNLVVRLPGDAAPVGGLNGSFFYGWMYINLFHLPEALRGQGLGRALMRQAEAAARARGCTGIWLDTLSFQARPFYESLGYRVFGSLDDCPPGHSRHYLMKRLTDGEA</sequence>
<evidence type="ECO:0000256" key="1">
    <source>
        <dbReference type="ARBA" id="ARBA00022679"/>
    </source>
</evidence>
<dbReference type="RefSeq" id="WP_216878292.1">
    <property type="nucleotide sequence ID" value="NZ_JAERQM010000007.1"/>
</dbReference>
<keyword evidence="1" id="KW-0808">Transferase</keyword>
<dbReference type="EMBL" id="JAERQM010000007">
    <property type="protein sequence ID" value="MBU8546273.1"/>
    <property type="molecule type" value="Genomic_DNA"/>
</dbReference>
<name>A0ABS6HC66_9PROT</name>
<gene>
    <name evidence="4" type="ORF">JJQ90_21310</name>
</gene>
<evidence type="ECO:0000313" key="4">
    <source>
        <dbReference type="EMBL" id="MBU8546273.1"/>
    </source>
</evidence>
<proteinExistence type="predicted"/>
<dbReference type="PROSITE" id="PS51186">
    <property type="entry name" value="GNAT"/>
    <property type="match status" value="2"/>
</dbReference>